<dbReference type="GO" id="GO:0006294">
    <property type="term" value="P:nucleotide-excision repair, preincision complex assembly"/>
    <property type="evidence" value="ECO:0007669"/>
    <property type="project" value="TreeGrafter"/>
</dbReference>
<name>A0A830CRT1_9LAMI</name>
<dbReference type="InterPro" id="IPR035935">
    <property type="entry name" value="TFB5-like_sf"/>
</dbReference>
<dbReference type="SMART" id="SM01395">
    <property type="entry name" value="Tbf5"/>
    <property type="match status" value="1"/>
</dbReference>
<dbReference type="Pfam" id="PF06331">
    <property type="entry name" value="Tfb5"/>
    <property type="match status" value="1"/>
</dbReference>
<comment type="subunit">
    <text evidence="8">Component of the 7-subunit TFIIH core complex.</text>
</comment>
<gene>
    <name evidence="9" type="ORF">PHJA_002002200</name>
</gene>
<dbReference type="OrthoDB" id="354at2759"/>
<comment type="function">
    <text evidence="8">In NER, TFIIH acts by opening DNA around the lesion to allow the excision of the damaged oligonucleotide and its replacement by a new DNA fragment. In transcription, TFIIH has an essential role in transcription initiation. When the pre-initiation complex (PIC) has been established, TFIIH is required for promoter opening and promoter escape.</text>
</comment>
<evidence type="ECO:0000256" key="8">
    <source>
        <dbReference type="RuleBase" id="RU368032"/>
    </source>
</evidence>
<keyword evidence="5 8" id="KW-0804">Transcription</keyword>
<comment type="subcellular location">
    <subcellularLocation>
        <location evidence="1 8">Nucleus</location>
    </subcellularLocation>
</comment>
<dbReference type="SUPFAM" id="SSF142897">
    <property type="entry name" value="TFB5-like"/>
    <property type="match status" value="1"/>
</dbReference>
<protein>
    <recommendedName>
        <fullName evidence="8">General transcription and DNA repair factor IIH subunit TFB5</fullName>
    </recommendedName>
</protein>
<evidence type="ECO:0000256" key="4">
    <source>
        <dbReference type="ARBA" id="ARBA00023015"/>
    </source>
</evidence>
<dbReference type="GO" id="GO:0000439">
    <property type="term" value="C:transcription factor TFIIH core complex"/>
    <property type="evidence" value="ECO:0007669"/>
    <property type="project" value="UniProtKB-UniRule"/>
</dbReference>
<evidence type="ECO:0000313" key="9">
    <source>
        <dbReference type="EMBL" id="GFP98583.1"/>
    </source>
</evidence>
<dbReference type="GO" id="GO:0006367">
    <property type="term" value="P:transcription initiation at RNA polymerase II promoter"/>
    <property type="evidence" value="ECO:0007669"/>
    <property type="project" value="UniProtKB-UniRule"/>
</dbReference>
<evidence type="ECO:0000256" key="3">
    <source>
        <dbReference type="ARBA" id="ARBA00022763"/>
    </source>
</evidence>
<evidence type="ECO:0000256" key="6">
    <source>
        <dbReference type="ARBA" id="ARBA00023204"/>
    </source>
</evidence>
<evidence type="ECO:0000256" key="1">
    <source>
        <dbReference type="ARBA" id="ARBA00004123"/>
    </source>
</evidence>
<proteinExistence type="inferred from homology"/>
<dbReference type="AlphaFoldDB" id="A0A830CRT1"/>
<keyword evidence="7 8" id="KW-0539">Nucleus</keyword>
<evidence type="ECO:0000256" key="5">
    <source>
        <dbReference type="ARBA" id="ARBA00023163"/>
    </source>
</evidence>
<dbReference type="InterPro" id="IPR009400">
    <property type="entry name" value="TFIIH_TTDA/Tfb5"/>
</dbReference>
<dbReference type="GO" id="GO:0005675">
    <property type="term" value="C:transcription factor TFIIH holo complex"/>
    <property type="evidence" value="ECO:0007669"/>
    <property type="project" value="TreeGrafter"/>
</dbReference>
<keyword evidence="10" id="KW-1185">Reference proteome</keyword>
<dbReference type="Proteomes" id="UP000653305">
    <property type="component" value="Unassembled WGS sequence"/>
</dbReference>
<dbReference type="Gene3D" id="3.30.70.1220">
    <property type="entry name" value="TFB5-like"/>
    <property type="match status" value="1"/>
</dbReference>
<evidence type="ECO:0000256" key="2">
    <source>
        <dbReference type="ARBA" id="ARBA00007470"/>
    </source>
</evidence>
<accession>A0A830CRT1</accession>
<keyword evidence="4 8" id="KW-0805">Transcription regulation</keyword>
<comment type="similarity">
    <text evidence="2 8">Belongs to the TFB5 family.</text>
</comment>
<dbReference type="PANTHER" id="PTHR28580">
    <property type="entry name" value="GENERAL TRANSCRIPTION FACTOR IIH SUBUNIT 5"/>
    <property type="match status" value="1"/>
</dbReference>
<dbReference type="EMBL" id="BMAC01000535">
    <property type="protein sequence ID" value="GFP98583.1"/>
    <property type="molecule type" value="Genomic_DNA"/>
</dbReference>
<reference evidence="9" key="1">
    <citation type="submission" date="2020-07" db="EMBL/GenBank/DDBJ databases">
        <title>Ethylene signaling mediates host invasion by parasitic plants.</title>
        <authorList>
            <person name="Yoshida S."/>
        </authorList>
    </citation>
    <scope>NUCLEOTIDE SEQUENCE</scope>
    <source>
        <strain evidence="9">Okayama</strain>
    </source>
</reference>
<organism evidence="9 10">
    <name type="scientific">Phtheirospermum japonicum</name>
    <dbReference type="NCBI Taxonomy" id="374723"/>
    <lineage>
        <taxon>Eukaryota</taxon>
        <taxon>Viridiplantae</taxon>
        <taxon>Streptophyta</taxon>
        <taxon>Embryophyta</taxon>
        <taxon>Tracheophyta</taxon>
        <taxon>Spermatophyta</taxon>
        <taxon>Magnoliopsida</taxon>
        <taxon>eudicotyledons</taxon>
        <taxon>Gunneridae</taxon>
        <taxon>Pentapetalae</taxon>
        <taxon>asterids</taxon>
        <taxon>lamiids</taxon>
        <taxon>Lamiales</taxon>
        <taxon>Orobanchaceae</taxon>
        <taxon>Orobanchaceae incertae sedis</taxon>
        <taxon>Phtheirospermum</taxon>
    </lineage>
</organism>
<comment type="caution">
    <text evidence="9">The sequence shown here is derived from an EMBL/GenBank/DDBJ whole genome shotgun (WGS) entry which is preliminary data.</text>
</comment>
<keyword evidence="3 8" id="KW-0227">DNA damage</keyword>
<sequence length="70" mass="7996">MVNSIKGLYISCDIPMAQLIINMNASFPQLRKCIIHVLDNTHIFVRLDMAGMIRSEIEAFREQNTYAKPA</sequence>
<evidence type="ECO:0000256" key="7">
    <source>
        <dbReference type="ARBA" id="ARBA00023242"/>
    </source>
</evidence>
<keyword evidence="6 8" id="KW-0234">DNA repair</keyword>
<dbReference type="PANTHER" id="PTHR28580:SF1">
    <property type="entry name" value="GENERAL TRANSCRIPTION FACTOR IIH SUBUNIT 5"/>
    <property type="match status" value="1"/>
</dbReference>
<evidence type="ECO:0000313" key="10">
    <source>
        <dbReference type="Proteomes" id="UP000653305"/>
    </source>
</evidence>